<feature type="transmembrane region" description="Helical" evidence="1">
    <location>
        <begin position="59"/>
        <end position="78"/>
    </location>
</feature>
<evidence type="ECO:0000313" key="3">
    <source>
        <dbReference type="EMBL" id="KAF7776839.1"/>
    </source>
</evidence>
<organism evidence="3 4">
    <name type="scientific">Agaricus bisporus var. burnettii</name>
    <dbReference type="NCBI Taxonomy" id="192524"/>
    <lineage>
        <taxon>Eukaryota</taxon>
        <taxon>Fungi</taxon>
        <taxon>Dikarya</taxon>
        <taxon>Basidiomycota</taxon>
        <taxon>Agaricomycotina</taxon>
        <taxon>Agaricomycetes</taxon>
        <taxon>Agaricomycetidae</taxon>
        <taxon>Agaricales</taxon>
        <taxon>Agaricineae</taxon>
        <taxon>Agaricaceae</taxon>
        <taxon>Agaricus</taxon>
    </lineage>
</organism>
<feature type="transmembrane region" description="Helical" evidence="1">
    <location>
        <begin position="84"/>
        <end position="105"/>
    </location>
</feature>
<sequence length="271" mass="30688">MANQTFQLQVQTVTNIQYAELAGATLLAFDWILNFSSEVEMIWKAKWNLVKVLYLITRYLPLAIIPLDLFYISGYFFLPACVAVYDTVMALFVISLLSAQLIFTLRTVAVWGKEKRVTYILFGAFSFIVIAIPTLTGLTLKSHRFVDVEVNSGKFCLLRFEKSYGFLAATFVFVAAYDIVILIFMLTRRISVHQFSFPLRSLSTTDHAQRDSRLLKRVYDDGIIFYVYIFGVSVANIIVIFVSVAGICPYTTSLSSSLAHTTTPQKVKNQI</sequence>
<feature type="transmembrane region" description="Helical" evidence="1">
    <location>
        <begin position="164"/>
        <end position="186"/>
    </location>
</feature>
<protein>
    <recommendedName>
        <fullName evidence="2">DUF6533 domain-containing protein</fullName>
    </recommendedName>
</protein>
<accession>A0A8H7F4T8</accession>
<dbReference type="Pfam" id="PF20151">
    <property type="entry name" value="DUF6533"/>
    <property type="match status" value="1"/>
</dbReference>
<dbReference type="InterPro" id="IPR045340">
    <property type="entry name" value="DUF6533"/>
</dbReference>
<evidence type="ECO:0000259" key="2">
    <source>
        <dbReference type="Pfam" id="PF20151"/>
    </source>
</evidence>
<evidence type="ECO:0000313" key="4">
    <source>
        <dbReference type="Proteomes" id="UP000629468"/>
    </source>
</evidence>
<gene>
    <name evidence="3" type="ORF">Agabi119p4_5232</name>
</gene>
<feature type="transmembrane region" description="Helical" evidence="1">
    <location>
        <begin position="117"/>
        <end position="140"/>
    </location>
</feature>
<proteinExistence type="predicted"/>
<dbReference type="AlphaFoldDB" id="A0A8H7F4T8"/>
<name>A0A8H7F4T8_AGABI</name>
<keyword evidence="1" id="KW-0472">Membrane</keyword>
<dbReference type="EMBL" id="JABXXO010000006">
    <property type="protein sequence ID" value="KAF7776839.1"/>
    <property type="molecule type" value="Genomic_DNA"/>
</dbReference>
<feature type="transmembrane region" description="Helical" evidence="1">
    <location>
        <begin position="223"/>
        <end position="247"/>
    </location>
</feature>
<feature type="domain" description="DUF6533" evidence="2">
    <location>
        <begin position="18"/>
        <end position="63"/>
    </location>
</feature>
<reference evidence="3 4" key="1">
    <citation type="journal article" name="Sci. Rep.">
        <title>Telomere-to-telomere assembled and centromere annotated genomes of the two main subspecies of the button mushroom Agaricus bisporus reveal especially polymorphic chromosome ends.</title>
        <authorList>
            <person name="Sonnenberg A.S.M."/>
            <person name="Sedaghat-Telgerd N."/>
            <person name="Lavrijssen B."/>
            <person name="Ohm R.A."/>
            <person name="Hendrickx P.M."/>
            <person name="Scholtmeijer K."/>
            <person name="Baars J.J.P."/>
            <person name="van Peer A."/>
        </authorList>
    </citation>
    <scope>NUCLEOTIDE SEQUENCE [LARGE SCALE GENOMIC DNA]</scope>
    <source>
        <strain evidence="3 4">H119_p4</strain>
    </source>
</reference>
<dbReference type="Proteomes" id="UP000629468">
    <property type="component" value="Unassembled WGS sequence"/>
</dbReference>
<comment type="caution">
    <text evidence="3">The sequence shown here is derived from an EMBL/GenBank/DDBJ whole genome shotgun (WGS) entry which is preliminary data.</text>
</comment>
<keyword evidence="1" id="KW-1133">Transmembrane helix</keyword>
<evidence type="ECO:0000256" key="1">
    <source>
        <dbReference type="SAM" id="Phobius"/>
    </source>
</evidence>
<keyword evidence="1" id="KW-0812">Transmembrane</keyword>